<dbReference type="Proteomes" id="UP001552427">
    <property type="component" value="Unassembled WGS sequence"/>
</dbReference>
<name>A0ABV3HH01_9ACTN</name>
<proteinExistence type="predicted"/>
<reference evidence="2 3" key="1">
    <citation type="submission" date="2024-06" db="EMBL/GenBank/DDBJ databases">
        <title>The Natural Products Discovery Center: Release of the First 8490 Sequenced Strains for Exploring Actinobacteria Biosynthetic Diversity.</title>
        <authorList>
            <person name="Kalkreuter E."/>
            <person name="Kautsar S.A."/>
            <person name="Yang D."/>
            <person name="Bader C.D."/>
            <person name="Teijaro C.N."/>
            <person name="Fluegel L."/>
            <person name="Davis C.M."/>
            <person name="Simpson J.R."/>
            <person name="Lauterbach L."/>
            <person name="Steele A.D."/>
            <person name="Gui C."/>
            <person name="Meng S."/>
            <person name="Li G."/>
            <person name="Viehrig K."/>
            <person name="Ye F."/>
            <person name="Su P."/>
            <person name="Kiefer A.F."/>
            <person name="Nichols A."/>
            <person name="Cepeda A.J."/>
            <person name="Yan W."/>
            <person name="Fan B."/>
            <person name="Jiang Y."/>
            <person name="Adhikari A."/>
            <person name="Zheng C.-J."/>
            <person name="Schuster L."/>
            <person name="Cowan T.M."/>
            <person name="Smanski M.J."/>
            <person name="Chevrette M.G."/>
            <person name="De Carvalho L.P.S."/>
            <person name="Shen B."/>
        </authorList>
    </citation>
    <scope>NUCLEOTIDE SEQUENCE [LARGE SCALE GENOMIC DNA]</scope>
    <source>
        <strain evidence="2 3">NPDC049574</strain>
    </source>
</reference>
<gene>
    <name evidence="2" type="ORF">AB0K40_40480</name>
</gene>
<dbReference type="EMBL" id="JBFARM010000015">
    <property type="protein sequence ID" value="MEV4291818.1"/>
    <property type="molecule type" value="Genomic_DNA"/>
</dbReference>
<comment type="caution">
    <text evidence="2">The sequence shown here is derived from an EMBL/GenBank/DDBJ whole genome shotgun (WGS) entry which is preliminary data.</text>
</comment>
<feature type="transmembrane region" description="Helical" evidence="1">
    <location>
        <begin position="32"/>
        <end position="51"/>
    </location>
</feature>
<evidence type="ECO:0000313" key="2">
    <source>
        <dbReference type="EMBL" id="MEV4291818.1"/>
    </source>
</evidence>
<sequence>MSRVVMIVIGALLGLFVVFNFLLPLLAGLFKLALIVGLIALVLFVVVTVMSKSSRSQ</sequence>
<keyword evidence="1" id="KW-1133">Transmembrane helix</keyword>
<organism evidence="2 3">
    <name type="scientific">Nonomuraea bangladeshensis</name>
    <dbReference type="NCBI Taxonomy" id="404385"/>
    <lineage>
        <taxon>Bacteria</taxon>
        <taxon>Bacillati</taxon>
        <taxon>Actinomycetota</taxon>
        <taxon>Actinomycetes</taxon>
        <taxon>Streptosporangiales</taxon>
        <taxon>Streptosporangiaceae</taxon>
        <taxon>Nonomuraea</taxon>
    </lineage>
</organism>
<keyword evidence="1" id="KW-0472">Membrane</keyword>
<evidence type="ECO:0000256" key="1">
    <source>
        <dbReference type="SAM" id="Phobius"/>
    </source>
</evidence>
<feature type="transmembrane region" description="Helical" evidence="1">
    <location>
        <begin position="7"/>
        <end position="26"/>
    </location>
</feature>
<dbReference type="RefSeq" id="WP_329588153.1">
    <property type="nucleotide sequence ID" value="NZ_BAAAMV010000009.1"/>
</dbReference>
<accession>A0ABV3HH01</accession>
<evidence type="ECO:0000313" key="3">
    <source>
        <dbReference type="Proteomes" id="UP001552427"/>
    </source>
</evidence>
<evidence type="ECO:0008006" key="4">
    <source>
        <dbReference type="Google" id="ProtNLM"/>
    </source>
</evidence>
<keyword evidence="1" id="KW-0812">Transmembrane</keyword>
<protein>
    <recommendedName>
        <fullName evidence="4">DUF4175 domain-containing protein</fullName>
    </recommendedName>
</protein>
<keyword evidence="3" id="KW-1185">Reference proteome</keyword>